<gene>
    <name evidence="2" type="ORF">ABT56_00125</name>
</gene>
<keyword evidence="3" id="KW-1185">Reference proteome</keyword>
<evidence type="ECO:0000313" key="3">
    <source>
        <dbReference type="Proteomes" id="UP000036097"/>
    </source>
</evidence>
<dbReference type="STRING" id="1195763.ABT56_00125"/>
<dbReference type="EMBL" id="LDOT01000001">
    <property type="protein sequence ID" value="KLV09539.1"/>
    <property type="molecule type" value="Genomic_DNA"/>
</dbReference>
<name>A0A0J1HCW8_9GAMM</name>
<sequence>MDKGMWSGKDGELEYYFSPAEGSDAGKYPPIIFIHGILSSGKLFTHHMMPLLSSWGFTVYSLSMRGHGQSHCGYSNVPFRDHVEDVAGFIQYVYQQENQPVVVAGYSLGGLVVQHASGQPEIGSDTLKGMLLLASVPPKGFHHLTQTLWLGNPQLSMVLGQVMAMPKLALLNPLYQSVLASALFAGTPEPAQLDALLSDVVGEDLRLFIDSSAVTEPSPLATAVIGAMQDKLVPESEVRATAAFYGVEPKFFDPMGHAIPVEDNVVPVCEYIRDWLVALSKS</sequence>
<dbReference type="SUPFAM" id="SSF53474">
    <property type="entry name" value="alpha/beta-Hydrolases"/>
    <property type="match status" value="1"/>
</dbReference>
<dbReference type="InterPro" id="IPR000073">
    <property type="entry name" value="AB_hydrolase_1"/>
</dbReference>
<dbReference type="PATRIC" id="fig|1195763.3.peg.26"/>
<proteinExistence type="predicted"/>
<dbReference type="RefSeq" id="WP_169753861.1">
    <property type="nucleotide sequence ID" value="NZ_LDOT01000001.1"/>
</dbReference>
<dbReference type="Proteomes" id="UP000036097">
    <property type="component" value="Unassembled WGS sequence"/>
</dbReference>
<evidence type="ECO:0000313" key="2">
    <source>
        <dbReference type="EMBL" id="KLV09539.1"/>
    </source>
</evidence>
<accession>A0A0J1HCW8</accession>
<dbReference type="Pfam" id="PF12697">
    <property type="entry name" value="Abhydrolase_6"/>
    <property type="match status" value="1"/>
</dbReference>
<comment type="caution">
    <text evidence="2">The sequence shown here is derived from an EMBL/GenBank/DDBJ whole genome shotgun (WGS) entry which is preliminary data.</text>
</comment>
<reference evidence="2 3" key="1">
    <citation type="submission" date="2015-05" db="EMBL/GenBank/DDBJ databases">
        <title>Photobacterium galathea sp. nov.</title>
        <authorList>
            <person name="Machado H."/>
            <person name="Gram L."/>
        </authorList>
    </citation>
    <scope>NUCLEOTIDE SEQUENCE [LARGE SCALE GENOMIC DNA]</scope>
    <source>
        <strain evidence="2 3">CGMCC 1.12159</strain>
    </source>
</reference>
<dbReference type="Gene3D" id="3.40.50.1820">
    <property type="entry name" value="alpha/beta hydrolase"/>
    <property type="match status" value="1"/>
</dbReference>
<dbReference type="InterPro" id="IPR029058">
    <property type="entry name" value="AB_hydrolase_fold"/>
</dbReference>
<feature type="domain" description="AB hydrolase-1" evidence="1">
    <location>
        <begin position="31"/>
        <end position="263"/>
    </location>
</feature>
<protein>
    <recommendedName>
        <fullName evidence="1">AB hydrolase-1 domain-containing protein</fullName>
    </recommendedName>
</protein>
<organism evidence="2 3">
    <name type="scientific">Photobacterium aquae</name>
    <dbReference type="NCBI Taxonomy" id="1195763"/>
    <lineage>
        <taxon>Bacteria</taxon>
        <taxon>Pseudomonadati</taxon>
        <taxon>Pseudomonadota</taxon>
        <taxon>Gammaproteobacteria</taxon>
        <taxon>Vibrionales</taxon>
        <taxon>Vibrionaceae</taxon>
        <taxon>Photobacterium</taxon>
    </lineage>
</organism>
<evidence type="ECO:0000259" key="1">
    <source>
        <dbReference type="Pfam" id="PF12697"/>
    </source>
</evidence>
<dbReference type="AlphaFoldDB" id="A0A0J1HCW8"/>
<dbReference type="PANTHER" id="PTHR46438">
    <property type="entry name" value="ALPHA/BETA-HYDROLASES SUPERFAMILY PROTEIN"/>
    <property type="match status" value="1"/>
</dbReference>